<dbReference type="Proteomes" id="UP000800036">
    <property type="component" value="Unassembled WGS sequence"/>
</dbReference>
<gene>
    <name evidence="1" type="ORF">BU23DRAFT_566423</name>
</gene>
<name>A0A6A5VL74_9PLEO</name>
<dbReference type="AlphaFoldDB" id="A0A6A5VL74"/>
<dbReference type="EMBL" id="ML976669">
    <property type="protein sequence ID" value="KAF1975756.1"/>
    <property type="molecule type" value="Genomic_DNA"/>
</dbReference>
<protein>
    <submittedName>
        <fullName evidence="1">Uncharacterized protein</fullName>
    </submittedName>
</protein>
<keyword evidence="2" id="KW-1185">Reference proteome</keyword>
<accession>A0A6A5VL74</accession>
<dbReference type="OrthoDB" id="5428890at2759"/>
<evidence type="ECO:0000313" key="2">
    <source>
        <dbReference type="Proteomes" id="UP000800036"/>
    </source>
</evidence>
<proteinExistence type="predicted"/>
<organism evidence="1 2">
    <name type="scientific">Bimuria novae-zelandiae CBS 107.79</name>
    <dbReference type="NCBI Taxonomy" id="1447943"/>
    <lineage>
        <taxon>Eukaryota</taxon>
        <taxon>Fungi</taxon>
        <taxon>Dikarya</taxon>
        <taxon>Ascomycota</taxon>
        <taxon>Pezizomycotina</taxon>
        <taxon>Dothideomycetes</taxon>
        <taxon>Pleosporomycetidae</taxon>
        <taxon>Pleosporales</taxon>
        <taxon>Massarineae</taxon>
        <taxon>Didymosphaeriaceae</taxon>
        <taxon>Bimuria</taxon>
    </lineage>
</organism>
<sequence length="101" mass="11861">MGSERTGRSTTRSDRWRMHHLSRFASTDPSTPYPYDITWYECWVRHQVESQPGEVYSIIQQAEADKGDASPNHFANIWHEVWMQASSRNFSIDHAIIHLEK</sequence>
<evidence type="ECO:0000313" key="1">
    <source>
        <dbReference type="EMBL" id="KAF1975756.1"/>
    </source>
</evidence>
<reference evidence="1" key="1">
    <citation type="journal article" date="2020" name="Stud. Mycol.">
        <title>101 Dothideomycetes genomes: a test case for predicting lifestyles and emergence of pathogens.</title>
        <authorList>
            <person name="Haridas S."/>
            <person name="Albert R."/>
            <person name="Binder M."/>
            <person name="Bloem J."/>
            <person name="Labutti K."/>
            <person name="Salamov A."/>
            <person name="Andreopoulos B."/>
            <person name="Baker S."/>
            <person name="Barry K."/>
            <person name="Bills G."/>
            <person name="Bluhm B."/>
            <person name="Cannon C."/>
            <person name="Castanera R."/>
            <person name="Culley D."/>
            <person name="Daum C."/>
            <person name="Ezra D."/>
            <person name="Gonzalez J."/>
            <person name="Henrissat B."/>
            <person name="Kuo A."/>
            <person name="Liang C."/>
            <person name="Lipzen A."/>
            <person name="Lutzoni F."/>
            <person name="Magnuson J."/>
            <person name="Mondo S."/>
            <person name="Nolan M."/>
            <person name="Ohm R."/>
            <person name="Pangilinan J."/>
            <person name="Park H.-J."/>
            <person name="Ramirez L."/>
            <person name="Alfaro M."/>
            <person name="Sun H."/>
            <person name="Tritt A."/>
            <person name="Yoshinaga Y."/>
            <person name="Zwiers L.-H."/>
            <person name="Turgeon B."/>
            <person name="Goodwin S."/>
            <person name="Spatafora J."/>
            <person name="Crous P."/>
            <person name="Grigoriev I."/>
        </authorList>
    </citation>
    <scope>NUCLEOTIDE SEQUENCE</scope>
    <source>
        <strain evidence="1">CBS 107.79</strain>
    </source>
</reference>